<evidence type="ECO:0000256" key="4">
    <source>
        <dbReference type="ARBA" id="ARBA00017579"/>
    </source>
</evidence>
<dbReference type="GO" id="GO:0007268">
    <property type="term" value="P:chemical synaptic transmission"/>
    <property type="evidence" value="ECO:0007669"/>
    <property type="project" value="TreeGrafter"/>
</dbReference>
<dbReference type="InterPro" id="IPR002231">
    <property type="entry name" value="5HT_rcpt"/>
</dbReference>
<evidence type="ECO:0000256" key="1">
    <source>
        <dbReference type="ARBA" id="ARBA00004279"/>
    </source>
</evidence>
<dbReference type="Gene3D" id="1.20.1070.10">
    <property type="entry name" value="Rhodopsin 7-helix transmembrane proteins"/>
    <property type="match status" value="1"/>
</dbReference>
<keyword evidence="14 20" id="KW-0675">Receptor</keyword>
<dbReference type="PROSITE" id="PS00237">
    <property type="entry name" value="G_PROTEIN_RECEP_F1_1"/>
    <property type="match status" value="1"/>
</dbReference>
<dbReference type="InterPro" id="IPR017452">
    <property type="entry name" value="GPCR_Rhodpsn_7TM"/>
</dbReference>
<evidence type="ECO:0000256" key="3">
    <source>
        <dbReference type="ARBA" id="ARBA00004541"/>
    </source>
</evidence>
<reference evidence="23" key="1">
    <citation type="thesis" date="2020" institute="ProQuest LLC" country="789 East Eisenhower Parkway, Ann Arbor, MI, USA">
        <title>Comparative Genomics and Chromosome Evolution.</title>
        <authorList>
            <person name="Mudd A.B."/>
        </authorList>
    </citation>
    <scope>NUCLEOTIDE SEQUENCE</scope>
    <source>
        <strain evidence="23">1538</strain>
        <tissue evidence="23">Blood</tissue>
    </source>
</reference>
<comment type="subcellular location">
    <subcellularLocation>
        <location evidence="21">Cell membrane</location>
        <topology evidence="21">Multi-pass membrane protein</topology>
    </subcellularLocation>
    <subcellularLocation>
        <location evidence="1 21">Cell projection</location>
        <location evidence="1 21">Dendrite</location>
    </subcellularLocation>
    <subcellularLocation>
        <location evidence="21">Cell projection</location>
        <location evidence="21">Axon</location>
    </subcellularLocation>
    <subcellularLocation>
        <location evidence="3 21">Cytoplasmic vesicle</location>
    </subcellularLocation>
    <subcellularLocation>
        <location evidence="2 21">Membrane</location>
        <location evidence="2 21">Caveola</location>
    </subcellularLocation>
    <subcellularLocation>
        <location evidence="21">Presynapse</location>
    </subcellularLocation>
</comment>
<evidence type="ECO:0000256" key="9">
    <source>
        <dbReference type="ARBA" id="ARBA00022989"/>
    </source>
</evidence>
<dbReference type="GO" id="GO:0030424">
    <property type="term" value="C:axon"/>
    <property type="evidence" value="ECO:0007669"/>
    <property type="project" value="UniProtKB-SubCell"/>
</dbReference>
<dbReference type="InterPro" id="IPR000276">
    <property type="entry name" value="GPCR_Rhodpsn"/>
</dbReference>
<evidence type="ECO:0000256" key="8">
    <source>
        <dbReference type="ARBA" id="ARBA00022692"/>
    </source>
</evidence>
<evidence type="ECO:0000256" key="11">
    <source>
        <dbReference type="ARBA" id="ARBA00023040"/>
    </source>
</evidence>
<evidence type="ECO:0000256" key="16">
    <source>
        <dbReference type="ARBA" id="ARBA00023273"/>
    </source>
</evidence>
<keyword evidence="10 21" id="KW-0770">Synapse</keyword>
<keyword evidence="24" id="KW-1185">Reference proteome</keyword>
<dbReference type="PRINTS" id="PR01101">
    <property type="entry name" value="5HTRECEPTOR"/>
</dbReference>
<dbReference type="Pfam" id="PF00001">
    <property type="entry name" value="7tm_1"/>
    <property type="match status" value="1"/>
</dbReference>
<evidence type="ECO:0000256" key="5">
    <source>
        <dbReference type="ARBA" id="ARBA00022475"/>
    </source>
</evidence>
<evidence type="ECO:0000313" key="23">
    <source>
        <dbReference type="EMBL" id="DBA32988.1"/>
    </source>
</evidence>
<keyword evidence="16 21" id="KW-0966">Cell projection</keyword>
<proteinExistence type="inferred from homology"/>
<feature type="domain" description="G-protein coupled receptors family 1 profile" evidence="22">
    <location>
        <begin position="101"/>
        <end position="389"/>
    </location>
</feature>
<evidence type="ECO:0000256" key="18">
    <source>
        <dbReference type="ARBA" id="ARBA00032258"/>
    </source>
</evidence>
<evidence type="ECO:0000256" key="12">
    <source>
        <dbReference type="ARBA" id="ARBA00023136"/>
    </source>
</evidence>
<dbReference type="SUPFAM" id="SSF81321">
    <property type="entry name" value="Family A G protein-coupled receptor-like"/>
    <property type="match status" value="1"/>
</dbReference>
<keyword evidence="9 21" id="KW-1133">Transmembrane helix</keyword>
<keyword evidence="17 21" id="KW-0968">Cytoplasmic vesicle</keyword>
<sequence>MLEKRYPVLFFQIISPQNSGLSMDILDKEKFVNVTKSSLFHDRNIFNSDLGTGGSNISDNFNWTQGSENLTHLSPERSSFSLEKNWPALLTVTVIVVTIAGNILVIMAVSLEKKLQNATNYFLMSLAIADMLIGFLVMPISMLNILYDYEWPLHRKLCPIWIYLDVLFSTASIMHLCAISLDRYIAIRNPIHHSRFNSRAKAFAKIIAVWTISVGISMPVPVFGLQDDSKVFNQENCSLSDEHFILVGSFVAFFIPLIIMVITYFLTIKLLQKEADLYFNNLGAKSKLALFSFLPQTSISSEKLFQRSLQKELAPYGRKTMQSISNERKASKVLGIVFFLFVIMWCPFFITNVMAVICKDSCNEHIIGELLKVFVWIGYLSSAVNPLVYTLFNQTYRSAFSRYIQCRYREEKKPLQLILVNTIPALAYNSSQLQLAQMKDFKKGGKTKTNDYSLVSIGLPSLDKSKSGAGSQSENVSCL</sequence>
<dbReference type="GO" id="GO:0051209">
    <property type="term" value="P:release of sequestered calcium ion into cytosol"/>
    <property type="evidence" value="ECO:0007669"/>
    <property type="project" value="TreeGrafter"/>
</dbReference>
<evidence type="ECO:0000256" key="20">
    <source>
        <dbReference type="RuleBase" id="RU000688"/>
    </source>
</evidence>
<evidence type="ECO:0000256" key="14">
    <source>
        <dbReference type="ARBA" id="ARBA00023170"/>
    </source>
</evidence>
<evidence type="ECO:0000256" key="6">
    <source>
        <dbReference type="ARBA" id="ARBA00022553"/>
    </source>
</evidence>
<name>A0AAV3B478_PYXAD</name>
<dbReference type="PROSITE" id="PS50262">
    <property type="entry name" value="G_PROTEIN_RECEP_F1_2"/>
    <property type="match status" value="1"/>
</dbReference>
<keyword evidence="8 20" id="KW-0812">Transmembrane</keyword>
<comment type="subunit">
    <text evidence="19">Interacts (via C-terminus) with MPDZ and PATJ. May interact (via C-terminus) with MPP3, PRDX6, DLG4, DLG1, CASK, APBA1 and MAGI2. Interacts with GRM2 and DRD2; this may affect signaling.</text>
</comment>
<dbReference type="SMART" id="SM01381">
    <property type="entry name" value="7TM_GPCR_Srsx"/>
    <property type="match status" value="1"/>
</dbReference>
<dbReference type="GO" id="GO:0031410">
    <property type="term" value="C:cytoplasmic vesicle"/>
    <property type="evidence" value="ECO:0007669"/>
    <property type="project" value="UniProtKB-SubCell"/>
</dbReference>
<evidence type="ECO:0000256" key="13">
    <source>
        <dbReference type="ARBA" id="ARBA00023157"/>
    </source>
</evidence>
<dbReference type="GO" id="GO:0004993">
    <property type="term" value="F:G protein-coupled serotonin receptor activity"/>
    <property type="evidence" value="ECO:0007669"/>
    <property type="project" value="UniProtKB-UniRule"/>
</dbReference>
<dbReference type="EMBL" id="DYDO01000001">
    <property type="protein sequence ID" value="DBA32988.1"/>
    <property type="molecule type" value="Genomic_DNA"/>
</dbReference>
<dbReference type="GO" id="GO:0007187">
    <property type="term" value="P:G protein-coupled receptor signaling pathway, coupled to cyclic nucleotide second messenger"/>
    <property type="evidence" value="ECO:0007669"/>
    <property type="project" value="TreeGrafter"/>
</dbReference>
<organism evidence="23 24">
    <name type="scientific">Pyxicephalus adspersus</name>
    <name type="common">African bullfrog</name>
    <dbReference type="NCBI Taxonomy" id="30357"/>
    <lineage>
        <taxon>Eukaryota</taxon>
        <taxon>Metazoa</taxon>
        <taxon>Chordata</taxon>
        <taxon>Craniata</taxon>
        <taxon>Vertebrata</taxon>
        <taxon>Euteleostomi</taxon>
        <taxon>Amphibia</taxon>
        <taxon>Batrachia</taxon>
        <taxon>Anura</taxon>
        <taxon>Neobatrachia</taxon>
        <taxon>Ranoidea</taxon>
        <taxon>Pyxicephalidae</taxon>
        <taxon>Pyxicephalinae</taxon>
        <taxon>Pyxicephalus</taxon>
    </lineage>
</organism>
<dbReference type="GO" id="GO:0007208">
    <property type="term" value="P:phospholipase C-activating serotonin receptor signaling pathway"/>
    <property type="evidence" value="ECO:0007669"/>
    <property type="project" value="TreeGrafter"/>
</dbReference>
<dbReference type="GO" id="GO:0009410">
    <property type="term" value="P:response to xenobiotic stimulus"/>
    <property type="evidence" value="ECO:0007669"/>
    <property type="project" value="TreeGrafter"/>
</dbReference>
<evidence type="ECO:0000256" key="21">
    <source>
        <dbReference type="RuleBase" id="RU368060"/>
    </source>
</evidence>
<evidence type="ECO:0000256" key="15">
    <source>
        <dbReference type="ARBA" id="ARBA00023224"/>
    </source>
</evidence>
<evidence type="ECO:0000259" key="22">
    <source>
        <dbReference type="PROSITE" id="PS50262"/>
    </source>
</evidence>
<evidence type="ECO:0000256" key="7">
    <source>
        <dbReference type="ARBA" id="ARBA00022610"/>
    </source>
</evidence>
<feature type="transmembrane region" description="Helical" evidence="21">
    <location>
        <begin position="333"/>
        <end position="353"/>
    </location>
</feature>
<evidence type="ECO:0000256" key="10">
    <source>
        <dbReference type="ARBA" id="ARBA00023018"/>
    </source>
</evidence>
<evidence type="ECO:0000256" key="17">
    <source>
        <dbReference type="ARBA" id="ARBA00023329"/>
    </source>
</evidence>
<keyword evidence="12 21" id="KW-0472">Membrane</keyword>
<comment type="function">
    <text evidence="21">G-protein coupled receptor for 5-hydroxytryptamine (serotonin).</text>
</comment>
<dbReference type="GO" id="GO:0098793">
    <property type="term" value="C:presynapse"/>
    <property type="evidence" value="ECO:0007669"/>
    <property type="project" value="UniProtKB-SubCell"/>
</dbReference>
<dbReference type="GO" id="GO:0007210">
    <property type="term" value="P:serotonin receptor signaling pathway"/>
    <property type="evidence" value="ECO:0007669"/>
    <property type="project" value="TreeGrafter"/>
</dbReference>
<dbReference type="AlphaFoldDB" id="A0AAV3B478"/>
<keyword evidence="5 21" id="KW-1003">Cell membrane</keyword>
<dbReference type="Proteomes" id="UP001181693">
    <property type="component" value="Unassembled WGS sequence"/>
</dbReference>
<dbReference type="PANTHER" id="PTHR24247">
    <property type="entry name" value="5-HYDROXYTRYPTAMINE RECEPTOR"/>
    <property type="match status" value="1"/>
</dbReference>
<dbReference type="PANTHER" id="PTHR24247:SF30">
    <property type="entry name" value="5-HYDROXYTRYPTAMINE RECEPTOR 2A"/>
    <property type="match status" value="1"/>
</dbReference>
<dbReference type="GO" id="GO:0030594">
    <property type="term" value="F:neurotransmitter receptor activity"/>
    <property type="evidence" value="ECO:0007669"/>
    <property type="project" value="TreeGrafter"/>
</dbReference>
<gene>
    <name evidence="23" type="ORF">GDO54_000726</name>
</gene>
<protein>
    <recommendedName>
        <fullName evidence="4 21">5-hydroxytryptamine receptor 2A</fullName>
        <shortName evidence="21">5-HT-2</shortName>
    </recommendedName>
    <alternativeName>
        <fullName evidence="18 21">Serotonin receptor 2A</fullName>
    </alternativeName>
</protein>
<keyword evidence="11 20" id="KW-0297">G-protein coupled receptor</keyword>
<keyword evidence="13" id="KW-1015">Disulfide bond</keyword>
<dbReference type="GO" id="GO:0005901">
    <property type="term" value="C:caveola"/>
    <property type="evidence" value="ECO:0007669"/>
    <property type="project" value="UniProtKB-SubCell"/>
</dbReference>
<comment type="caution">
    <text evidence="23">The sequence shown here is derived from an EMBL/GenBank/DDBJ whole genome shotgun (WGS) entry which is preliminary data.</text>
</comment>
<keyword evidence="15 20" id="KW-0807">Transducer</keyword>
<evidence type="ECO:0000313" key="24">
    <source>
        <dbReference type="Proteomes" id="UP001181693"/>
    </source>
</evidence>
<feature type="transmembrane region" description="Helical" evidence="21">
    <location>
        <begin position="373"/>
        <end position="392"/>
    </location>
</feature>
<evidence type="ECO:0000256" key="19">
    <source>
        <dbReference type="ARBA" id="ARBA00046353"/>
    </source>
</evidence>
<dbReference type="PRINTS" id="PR00237">
    <property type="entry name" value="GPCRRHODOPSN"/>
</dbReference>
<accession>A0AAV3B478</accession>
<dbReference type="GO" id="GO:0030425">
    <property type="term" value="C:dendrite"/>
    <property type="evidence" value="ECO:0007669"/>
    <property type="project" value="UniProtKB-SubCell"/>
</dbReference>
<feature type="transmembrane region" description="Helical" evidence="21">
    <location>
        <begin position="86"/>
        <end position="109"/>
    </location>
</feature>
<feature type="transmembrane region" description="Helical" evidence="21">
    <location>
        <begin position="244"/>
        <end position="266"/>
    </location>
</feature>
<feature type="transmembrane region" description="Helical" evidence="21">
    <location>
        <begin position="202"/>
        <end position="224"/>
    </location>
</feature>
<feature type="transmembrane region" description="Helical" evidence="21">
    <location>
        <begin position="121"/>
        <end position="140"/>
    </location>
</feature>
<comment type="similarity">
    <text evidence="20">Belongs to the G-protein coupled receptor 1 family.</text>
</comment>
<keyword evidence="7" id="KW-0085">Behavior</keyword>
<feature type="transmembrane region" description="Helical" evidence="21">
    <location>
        <begin position="160"/>
        <end position="181"/>
    </location>
</feature>
<keyword evidence="6" id="KW-0597">Phosphoprotein</keyword>
<evidence type="ECO:0000256" key="2">
    <source>
        <dbReference type="ARBA" id="ARBA00004345"/>
    </source>
</evidence>
<dbReference type="InterPro" id="IPR000455">
    <property type="entry name" value="5HT2A_rcpt"/>
</dbReference>
<dbReference type="PRINTS" id="PR00516">
    <property type="entry name" value="5HT2ARECEPTR"/>
</dbReference>